<dbReference type="GO" id="GO:0003677">
    <property type="term" value="F:DNA binding"/>
    <property type="evidence" value="ECO:0007669"/>
    <property type="project" value="UniProtKB-KW"/>
</dbReference>
<evidence type="ECO:0000256" key="2">
    <source>
        <dbReference type="ARBA" id="ARBA00023125"/>
    </source>
</evidence>
<dbReference type="EMBL" id="AIMB01000008">
    <property type="protein sequence ID" value="EJF89300.1"/>
    <property type="molecule type" value="Genomic_DNA"/>
</dbReference>
<accession>J1JXF3</accession>
<dbReference type="eggNOG" id="COG1349">
    <property type="taxonomic scope" value="Bacteria"/>
</dbReference>
<gene>
    <name evidence="5" type="ORF">ME5_01851</name>
</gene>
<dbReference type="Gene3D" id="3.40.50.1360">
    <property type="match status" value="1"/>
</dbReference>
<dbReference type="SUPFAM" id="SSF100950">
    <property type="entry name" value="NagB/RpiA/CoA transferase-like"/>
    <property type="match status" value="1"/>
</dbReference>
<dbReference type="InterPro" id="IPR036390">
    <property type="entry name" value="WH_DNA-bd_sf"/>
</dbReference>
<feature type="domain" description="HTH deoR-type" evidence="4">
    <location>
        <begin position="3"/>
        <end position="58"/>
    </location>
</feature>
<dbReference type="GO" id="GO:0003700">
    <property type="term" value="F:DNA-binding transcription factor activity"/>
    <property type="evidence" value="ECO:0007669"/>
    <property type="project" value="InterPro"/>
</dbReference>
<dbReference type="InterPro" id="IPR014036">
    <property type="entry name" value="DeoR-like_C"/>
</dbReference>
<dbReference type="InterPro" id="IPR036388">
    <property type="entry name" value="WH-like_DNA-bd_sf"/>
</dbReference>
<dbReference type="Gene3D" id="1.10.10.10">
    <property type="entry name" value="Winged helix-like DNA-binding domain superfamily/Winged helix DNA-binding domain"/>
    <property type="match status" value="1"/>
</dbReference>
<dbReference type="PROSITE" id="PS51000">
    <property type="entry name" value="HTH_DEOR_2"/>
    <property type="match status" value="1"/>
</dbReference>
<dbReference type="SMART" id="SM00420">
    <property type="entry name" value="HTH_DEOR"/>
    <property type="match status" value="1"/>
</dbReference>
<dbReference type="RefSeq" id="WP_008040521.1">
    <property type="nucleotide sequence ID" value="NZ_JH725147.1"/>
</dbReference>
<sequence>MIPAERQAHILERLSERSVLSIAEISAILDVSQMTVRRDIRVLEDQGRAVSVAGGVQLIERIITEPSHLAKRVLAHEQKAAIGRFAAKMVKDGGVIYLDAGTTILEIAHHITDVKNLTVVTNDFVIAAFLAQESACRIFHTGGEIERENQSCVGAQAVMMIQSFNFDLSFISTSSFGFRGISTPHENKIAVKRAIIESSSRRILVTDSSKYGRIGAFNVIPLDRLSAVITDEGLSQNGRDAINLHGIALHLVDYPQKTKEE</sequence>
<evidence type="ECO:0000256" key="1">
    <source>
        <dbReference type="ARBA" id="ARBA00023015"/>
    </source>
</evidence>
<dbReference type="InterPro" id="IPR018356">
    <property type="entry name" value="Tscrpt_reg_HTH_DeoR_CS"/>
</dbReference>
<dbReference type="PANTHER" id="PTHR30363">
    <property type="entry name" value="HTH-TYPE TRANSCRIPTIONAL REGULATOR SRLR-RELATED"/>
    <property type="match status" value="1"/>
</dbReference>
<evidence type="ECO:0000256" key="3">
    <source>
        <dbReference type="ARBA" id="ARBA00023163"/>
    </source>
</evidence>
<dbReference type="PANTHER" id="PTHR30363:SF58">
    <property type="entry name" value="REGULATORY PROTEIN, DEOR FAMILY"/>
    <property type="match status" value="1"/>
</dbReference>
<evidence type="ECO:0000259" key="4">
    <source>
        <dbReference type="PROSITE" id="PS51000"/>
    </source>
</evidence>
<dbReference type="OrthoDB" id="5685843at2"/>
<dbReference type="SUPFAM" id="SSF46785">
    <property type="entry name" value="Winged helix' DNA-binding domain"/>
    <property type="match status" value="1"/>
</dbReference>
<comment type="caution">
    <text evidence="5">The sequence shown here is derived from an EMBL/GenBank/DDBJ whole genome shotgun (WGS) entry which is preliminary data.</text>
</comment>
<keyword evidence="2" id="KW-0238">DNA-binding</keyword>
<dbReference type="InterPro" id="IPR050313">
    <property type="entry name" value="Carb_Metab_HTH_regulators"/>
</dbReference>
<keyword evidence="6" id="KW-1185">Reference proteome</keyword>
<keyword evidence="1" id="KW-0805">Transcription regulation</keyword>
<dbReference type="PATRIC" id="fig|1094558.3.peg.1984"/>
<organism evidence="5 6">
    <name type="scientific">Bartonella tamiae Th239</name>
    <dbReference type="NCBI Taxonomy" id="1094558"/>
    <lineage>
        <taxon>Bacteria</taxon>
        <taxon>Pseudomonadati</taxon>
        <taxon>Pseudomonadota</taxon>
        <taxon>Alphaproteobacteria</taxon>
        <taxon>Hyphomicrobiales</taxon>
        <taxon>Bartonellaceae</taxon>
        <taxon>Bartonella</taxon>
    </lineage>
</organism>
<reference evidence="5 6" key="1">
    <citation type="submission" date="2012-03" db="EMBL/GenBank/DDBJ databases">
        <title>The Genome Sequence of Bartonella tamiae Th239.</title>
        <authorList>
            <consortium name="The Broad Institute Genome Sequencing Platform"/>
            <consortium name="The Broad Institute Genome Sequencing Center for Infectious Disease"/>
            <person name="Feldgarden M."/>
            <person name="Kirby J."/>
            <person name="Kosoy M."/>
            <person name="Birtles R."/>
            <person name="Probert W.S."/>
            <person name="Chiaraviglio L."/>
            <person name="Young S.K."/>
            <person name="Zeng Q."/>
            <person name="Gargeya S."/>
            <person name="Fitzgerald M."/>
            <person name="Haas B."/>
            <person name="Abouelleil A."/>
            <person name="Alvarado L."/>
            <person name="Arachchi H.M."/>
            <person name="Berlin A."/>
            <person name="Chapman S.B."/>
            <person name="Gearin G."/>
            <person name="Goldberg J."/>
            <person name="Griggs A."/>
            <person name="Gujja S."/>
            <person name="Hansen M."/>
            <person name="Heiman D."/>
            <person name="Howarth C."/>
            <person name="Larimer J."/>
            <person name="Lui A."/>
            <person name="MacDonald P.J.P."/>
            <person name="McCowen C."/>
            <person name="Montmayeur A."/>
            <person name="Murphy C."/>
            <person name="Neiman D."/>
            <person name="Pearson M."/>
            <person name="Priest M."/>
            <person name="Roberts A."/>
            <person name="Saif S."/>
            <person name="Shea T."/>
            <person name="Sisk P."/>
            <person name="Stolte C."/>
            <person name="Sykes S."/>
            <person name="Wortman J."/>
            <person name="Nusbaum C."/>
            <person name="Birren B."/>
        </authorList>
    </citation>
    <scope>NUCLEOTIDE SEQUENCE [LARGE SCALE GENOMIC DNA]</scope>
    <source>
        <strain evidence="5 6">Th239</strain>
    </source>
</reference>
<evidence type="ECO:0000313" key="5">
    <source>
        <dbReference type="EMBL" id="EJF89300.1"/>
    </source>
</evidence>
<dbReference type="STRING" id="1094558.ME5_01851"/>
<protein>
    <recommendedName>
        <fullName evidence="4">HTH deoR-type domain-containing protein</fullName>
    </recommendedName>
</protein>
<dbReference type="Proteomes" id="UP000008952">
    <property type="component" value="Unassembled WGS sequence"/>
</dbReference>
<dbReference type="InterPro" id="IPR001034">
    <property type="entry name" value="DeoR_HTH"/>
</dbReference>
<dbReference type="Pfam" id="PF08220">
    <property type="entry name" value="HTH_DeoR"/>
    <property type="match status" value="1"/>
</dbReference>
<dbReference type="InterPro" id="IPR037171">
    <property type="entry name" value="NagB/RpiA_transferase-like"/>
</dbReference>
<dbReference type="Pfam" id="PF00455">
    <property type="entry name" value="DeoRC"/>
    <property type="match status" value="1"/>
</dbReference>
<keyword evidence="3" id="KW-0804">Transcription</keyword>
<evidence type="ECO:0000313" key="6">
    <source>
        <dbReference type="Proteomes" id="UP000008952"/>
    </source>
</evidence>
<dbReference type="HOGENOM" id="CLU_060699_0_1_5"/>
<dbReference type="PROSITE" id="PS00894">
    <property type="entry name" value="HTH_DEOR_1"/>
    <property type="match status" value="1"/>
</dbReference>
<dbReference type="AlphaFoldDB" id="J1JXF3"/>
<proteinExistence type="predicted"/>
<name>J1JXF3_9HYPH</name>
<dbReference type="SMART" id="SM01134">
    <property type="entry name" value="DeoRC"/>
    <property type="match status" value="1"/>
</dbReference>